<reference evidence="2" key="1">
    <citation type="submission" date="2020-09" db="EMBL/GenBank/DDBJ databases">
        <title>Pelobacter alkaliphilus sp. nov., a novel anaerobic arsenate-reducing bacterium from terrestrial mud volcano.</title>
        <authorList>
            <person name="Khomyakova M.A."/>
            <person name="Merkel A.Y."/>
            <person name="Slobodkin A.I."/>
        </authorList>
    </citation>
    <scope>NUCLEOTIDE SEQUENCE</scope>
    <source>
        <strain evidence="2">M08fum</strain>
    </source>
</reference>
<proteinExistence type="predicted"/>
<keyword evidence="3" id="KW-1185">Reference proteome</keyword>
<dbReference type="Proteomes" id="UP000632828">
    <property type="component" value="Unassembled WGS sequence"/>
</dbReference>
<organism evidence="2 3">
    <name type="scientific">Pelovirga terrestris</name>
    <dbReference type="NCBI Taxonomy" id="2771352"/>
    <lineage>
        <taxon>Bacteria</taxon>
        <taxon>Pseudomonadati</taxon>
        <taxon>Thermodesulfobacteriota</taxon>
        <taxon>Desulfuromonadia</taxon>
        <taxon>Geobacterales</taxon>
        <taxon>Geobacteraceae</taxon>
        <taxon>Pelovirga</taxon>
    </lineage>
</organism>
<dbReference type="AlphaFoldDB" id="A0A8J6QX00"/>
<evidence type="ECO:0000313" key="2">
    <source>
        <dbReference type="EMBL" id="MBD1400383.1"/>
    </source>
</evidence>
<dbReference type="EMBL" id="JACWUN010000006">
    <property type="protein sequence ID" value="MBD1400383.1"/>
    <property type="molecule type" value="Genomic_DNA"/>
</dbReference>
<accession>A0A8J6QX00</accession>
<dbReference type="RefSeq" id="WP_191154828.1">
    <property type="nucleotide sequence ID" value="NZ_JACWUN010000006.1"/>
</dbReference>
<evidence type="ECO:0000313" key="3">
    <source>
        <dbReference type="Proteomes" id="UP000632828"/>
    </source>
</evidence>
<evidence type="ECO:0000256" key="1">
    <source>
        <dbReference type="SAM" id="MobiDB-lite"/>
    </source>
</evidence>
<protein>
    <submittedName>
        <fullName evidence="2">Uncharacterized protein</fullName>
    </submittedName>
</protein>
<comment type="caution">
    <text evidence="2">The sequence shown here is derived from an EMBL/GenBank/DDBJ whole genome shotgun (WGS) entry which is preliminary data.</text>
</comment>
<gene>
    <name evidence="2" type="ORF">ICT70_06845</name>
</gene>
<name>A0A8J6QX00_9BACT</name>
<sequence>MEPGTLAYEPPFGKLHSGGPDGLFTGKDNVIEGIFQTMEEVHTGCWDNGEADRDDRAAV</sequence>
<feature type="region of interest" description="Disordered" evidence="1">
    <location>
        <begin position="1"/>
        <end position="20"/>
    </location>
</feature>